<reference evidence="2" key="1">
    <citation type="submission" date="2020-12" db="EMBL/GenBank/DDBJ databases">
        <title>Hymenobacter sp.</title>
        <authorList>
            <person name="Kim M.K."/>
        </authorList>
    </citation>
    <scope>NUCLEOTIDE SEQUENCE [LARGE SCALE GENOMIC DNA]</scope>
    <source>
        <strain evidence="2">BT553</strain>
    </source>
</reference>
<accession>A0ABS0XRM7</accession>
<protein>
    <recommendedName>
        <fullName evidence="3">DUF86 domain-containing protein</fullName>
    </recommendedName>
</protein>
<dbReference type="RefSeq" id="WP_199038639.1">
    <property type="nucleotide sequence ID" value="NZ_JAELXS010000007.1"/>
</dbReference>
<name>A0ABS0XRM7_9SPHN</name>
<sequence>MTPEQEIVADQLDAIAAVERSARETLPLIGRMPVDDATFAAMTTMQRMASTAMLKQFEQMEGLLTGLFRAILRIMAVRLKGLYPLDIANRMAELDVLDDPDRWVAITKLRNELVHEYPLGSSDRYDRFIAAHDAFPFLFDAAERAHRVVVARRLLESRA</sequence>
<comment type="caution">
    <text evidence="1">The sequence shown here is derived from an EMBL/GenBank/DDBJ whole genome shotgun (WGS) entry which is preliminary data.</text>
</comment>
<evidence type="ECO:0000313" key="2">
    <source>
        <dbReference type="Proteomes" id="UP000640426"/>
    </source>
</evidence>
<dbReference type="SUPFAM" id="SSF81593">
    <property type="entry name" value="Nucleotidyltransferase substrate binding subunit/domain"/>
    <property type="match status" value="1"/>
</dbReference>
<proteinExistence type="predicted"/>
<dbReference type="Gene3D" id="1.20.120.330">
    <property type="entry name" value="Nucleotidyltransferases domain 2"/>
    <property type="match status" value="1"/>
</dbReference>
<organism evidence="1 2">
    <name type="scientific">Sphingomonas mollis</name>
    <dbReference type="NCBI Taxonomy" id="2795726"/>
    <lineage>
        <taxon>Bacteria</taxon>
        <taxon>Pseudomonadati</taxon>
        <taxon>Pseudomonadota</taxon>
        <taxon>Alphaproteobacteria</taxon>
        <taxon>Sphingomonadales</taxon>
        <taxon>Sphingomonadaceae</taxon>
        <taxon>Sphingomonas</taxon>
    </lineage>
</organism>
<evidence type="ECO:0000313" key="1">
    <source>
        <dbReference type="EMBL" id="MBJ6122674.1"/>
    </source>
</evidence>
<gene>
    <name evidence="1" type="ORF">JAO74_12815</name>
</gene>
<dbReference type="Proteomes" id="UP000640426">
    <property type="component" value="Unassembled WGS sequence"/>
</dbReference>
<keyword evidence="2" id="KW-1185">Reference proteome</keyword>
<evidence type="ECO:0008006" key="3">
    <source>
        <dbReference type="Google" id="ProtNLM"/>
    </source>
</evidence>
<dbReference type="EMBL" id="JAELXS010000007">
    <property type="protein sequence ID" value="MBJ6122674.1"/>
    <property type="molecule type" value="Genomic_DNA"/>
</dbReference>